<evidence type="ECO:0000256" key="3">
    <source>
        <dbReference type="PROSITE-ProRule" id="PRU00339"/>
    </source>
</evidence>
<evidence type="ECO:0000313" key="5">
    <source>
        <dbReference type="Proteomes" id="UP000003922"/>
    </source>
</evidence>
<evidence type="ECO:0000256" key="1">
    <source>
        <dbReference type="ARBA" id="ARBA00022737"/>
    </source>
</evidence>
<accession>Q4BW19</accession>
<organism evidence="4 5">
    <name type="scientific">Crocosphaera watsonii WH 8501</name>
    <dbReference type="NCBI Taxonomy" id="165597"/>
    <lineage>
        <taxon>Bacteria</taxon>
        <taxon>Bacillati</taxon>
        <taxon>Cyanobacteriota</taxon>
        <taxon>Cyanophyceae</taxon>
        <taxon>Oscillatoriophycideae</taxon>
        <taxon>Chroococcales</taxon>
        <taxon>Aphanothecaceae</taxon>
        <taxon>Crocosphaera</taxon>
    </lineage>
</organism>
<dbReference type="InterPro" id="IPR050498">
    <property type="entry name" value="Ycf3"/>
</dbReference>
<comment type="caution">
    <text evidence="4">The sequence shown here is derived from an EMBL/GenBank/DDBJ whole genome shotgun (WGS) entry which is preliminary data.</text>
</comment>
<feature type="repeat" description="TPR" evidence="3">
    <location>
        <begin position="110"/>
        <end position="143"/>
    </location>
</feature>
<dbReference type="Proteomes" id="UP000003922">
    <property type="component" value="Unassembled WGS sequence"/>
</dbReference>
<dbReference type="SMART" id="SM00028">
    <property type="entry name" value="TPR"/>
    <property type="match status" value="5"/>
</dbReference>
<evidence type="ECO:0000256" key="2">
    <source>
        <dbReference type="ARBA" id="ARBA00022803"/>
    </source>
</evidence>
<dbReference type="InterPro" id="IPR011990">
    <property type="entry name" value="TPR-like_helical_dom_sf"/>
</dbReference>
<dbReference type="Pfam" id="PF00515">
    <property type="entry name" value="TPR_1"/>
    <property type="match status" value="2"/>
</dbReference>
<dbReference type="EMBL" id="AADV02000181">
    <property type="protein sequence ID" value="EAM48099.1"/>
    <property type="molecule type" value="Genomic_DNA"/>
</dbReference>
<dbReference type="RefSeq" id="WP_007308097.1">
    <property type="nucleotide sequence ID" value="NZ_AADV02000181.1"/>
</dbReference>
<reference evidence="4" key="1">
    <citation type="submission" date="2004-02" db="EMBL/GenBank/DDBJ databases">
        <authorList>
            <consortium name="DOE Joint Genome Institute"/>
        </authorList>
    </citation>
    <scope>NUCLEOTIDE SEQUENCE [LARGE SCALE GENOMIC DNA]</scope>
    <source>
        <strain evidence="4">WH 8501</strain>
    </source>
</reference>
<name>Q4BW19_CROWT</name>
<feature type="repeat" description="TPR" evidence="3">
    <location>
        <begin position="76"/>
        <end position="109"/>
    </location>
</feature>
<reference evidence="4" key="2">
    <citation type="submission" date="2005-06" db="EMBL/GenBank/DDBJ databases">
        <title>Sequencing of the draft genome and assembly of Crocosphaera watsonii WH 8501.</title>
        <authorList>
            <consortium name="US DOE Joint Genome Institute (JGI-PGF)"/>
            <person name="Copeland A."/>
            <person name="Lucas S."/>
            <person name="Lapidus A."/>
            <person name="Barry K."/>
            <person name="Detter C."/>
            <person name="Glavina T."/>
            <person name="Hammon N."/>
            <person name="Israni S."/>
            <person name="Pitluck S."/>
            <person name="Richardson P."/>
        </authorList>
    </citation>
    <scope>NUCLEOTIDE SEQUENCE [LARGE SCALE GENOMIC DNA]</scope>
    <source>
        <strain evidence="4">WH 8501</strain>
    </source>
</reference>
<dbReference type="PROSITE" id="PS50293">
    <property type="entry name" value="TPR_REGION"/>
    <property type="match status" value="2"/>
</dbReference>
<sequence length="240" mass="27569">MKDDITNYKKHSSSLVPIPSVSEEESIKAAMATQLKKKELSDLHLRIIIKQEANQGNYQKAIAILDKLIARLPNSAIDYNNRGLMYLKIADYDQAMTDFNKAIALSPSLDRAYNNRGNCYAHQGNLSKAIENYEKALDINPYNQKVWINQGITLRELGDYPLAIETLELAKMIGNQYLGRIYAERGYTRYLMGDWNYAISDYRRALSYLPEGHRYQQKVMKWLAKVLKPVISQSNLESDH</sequence>
<feature type="repeat" description="TPR" evidence="3">
    <location>
        <begin position="179"/>
        <end position="212"/>
    </location>
</feature>
<dbReference type="OrthoDB" id="508486at2"/>
<reference evidence="4" key="3">
    <citation type="submission" date="2016-12" db="EMBL/GenBank/DDBJ databases">
        <title>Annotation of the draft genome assembly of Crocosphaera watsonii WH 8501.</title>
        <authorList>
            <consortium name="US DOE Joint Genome Institute (JGI-ORNL)"/>
            <person name="Larimer F."/>
            <person name="Land M."/>
        </authorList>
    </citation>
    <scope>NUCLEOTIDE SEQUENCE</scope>
    <source>
        <strain evidence="4">WH 8501</strain>
    </source>
</reference>
<dbReference type="InterPro" id="IPR019734">
    <property type="entry name" value="TPR_rpt"/>
</dbReference>
<dbReference type="PROSITE" id="PS50005">
    <property type="entry name" value="TPR"/>
    <property type="match status" value="3"/>
</dbReference>
<dbReference type="Pfam" id="PF13174">
    <property type="entry name" value="TPR_6"/>
    <property type="match status" value="1"/>
</dbReference>
<evidence type="ECO:0000313" key="4">
    <source>
        <dbReference type="EMBL" id="EAM48099.1"/>
    </source>
</evidence>
<protein>
    <submittedName>
        <fullName evidence="4">TPR repeat:TPR repeat</fullName>
    </submittedName>
</protein>
<gene>
    <name evidence="4" type="ORF">CwatDRAFT_0782</name>
</gene>
<proteinExistence type="predicted"/>
<keyword evidence="2 3" id="KW-0802">TPR repeat</keyword>
<keyword evidence="5" id="KW-1185">Reference proteome</keyword>
<dbReference type="Gene3D" id="1.25.40.10">
    <property type="entry name" value="Tetratricopeptide repeat domain"/>
    <property type="match status" value="2"/>
</dbReference>
<dbReference type="AlphaFoldDB" id="Q4BW19"/>
<dbReference type="PANTHER" id="PTHR44858:SF1">
    <property type="entry name" value="UDP-N-ACETYLGLUCOSAMINE--PEPTIDE N-ACETYLGLUCOSAMINYLTRANSFERASE SPINDLY-RELATED"/>
    <property type="match status" value="1"/>
</dbReference>
<keyword evidence="1" id="KW-0677">Repeat</keyword>
<dbReference type="KEGG" id="cwa:CwatDRAFT_0782"/>
<dbReference type="PANTHER" id="PTHR44858">
    <property type="entry name" value="TETRATRICOPEPTIDE REPEAT PROTEIN 6"/>
    <property type="match status" value="1"/>
</dbReference>
<dbReference type="SUPFAM" id="SSF48452">
    <property type="entry name" value="TPR-like"/>
    <property type="match status" value="1"/>
</dbReference>